<name>A0A1X0Q7Z7_9MICR</name>
<evidence type="ECO:0000313" key="1">
    <source>
        <dbReference type="EMBL" id="ORD95889.1"/>
    </source>
</evidence>
<dbReference type="VEuPathDB" id="MicrosporidiaDB:HERIO_2130"/>
<organism evidence="1 2">
    <name type="scientific">Hepatospora eriocheir</name>
    <dbReference type="NCBI Taxonomy" id="1081669"/>
    <lineage>
        <taxon>Eukaryota</taxon>
        <taxon>Fungi</taxon>
        <taxon>Fungi incertae sedis</taxon>
        <taxon>Microsporidia</taxon>
        <taxon>Hepatosporidae</taxon>
        <taxon>Hepatospora</taxon>
    </lineage>
</organism>
<dbReference type="Proteomes" id="UP000192356">
    <property type="component" value="Unassembled WGS sequence"/>
</dbReference>
<dbReference type="EMBL" id="LVKB01000161">
    <property type="protein sequence ID" value="ORD95889.1"/>
    <property type="molecule type" value="Genomic_DNA"/>
</dbReference>
<comment type="caution">
    <text evidence="1">The sequence shown here is derived from an EMBL/GenBank/DDBJ whole genome shotgun (WGS) entry which is preliminary data.</text>
</comment>
<accession>A0A1X0Q7Z7</accession>
<dbReference type="VEuPathDB" id="MicrosporidiaDB:A0H76_2365"/>
<reference evidence="1 2" key="1">
    <citation type="journal article" date="2017" name="Environ. Microbiol.">
        <title>Decay of the glycolytic pathway and adaptation to intranuclear parasitism within Enterocytozoonidae microsporidia.</title>
        <authorList>
            <person name="Wiredu Boakye D."/>
            <person name="Jaroenlak P."/>
            <person name="Prachumwat A."/>
            <person name="Williams T.A."/>
            <person name="Bateman K.S."/>
            <person name="Itsathitphaisarn O."/>
            <person name="Sritunyalucksana K."/>
            <person name="Paszkiewicz K.H."/>
            <person name="Moore K.A."/>
            <person name="Stentiford G.D."/>
            <person name="Williams B.A."/>
        </authorList>
    </citation>
    <scope>NUCLEOTIDE SEQUENCE [LARGE SCALE GENOMIC DNA]</scope>
    <source>
        <strain evidence="1 2">GB1</strain>
    </source>
</reference>
<dbReference type="AlphaFoldDB" id="A0A1X0Q7Z7"/>
<keyword evidence="2" id="KW-1185">Reference proteome</keyword>
<proteinExistence type="predicted"/>
<sequence length="302" mass="36040">MFNKKVSITEFYKTIRLDDKSIIKLCDDILDSISGCKVLENDYYKELVEMTEILISDKNKTRLNAGRILATCIFKKDEFDVKKCELYDLFKIKINRILNNLGEESNLIKESNYLIDKNSIIEENSIIDKKYFKIQQGLRILKFNQNDLKEIKEVLFNFESMLFNSSIKAVESYGREIYNLLLNNFDNFKILKYDCIYHLLKFILKNQIENLYGILRSIFNGINHNDNSLIREFHTDRFTRQLILITKLFKNLNQFEKYNLVCIIDEDFYRLIERIKNRELIVSKETVNLIVDLMKEINIFFA</sequence>
<protein>
    <submittedName>
        <fullName evidence="1">Uncharacterized protein</fullName>
    </submittedName>
</protein>
<gene>
    <name evidence="1" type="ORF">HERIO_2130</name>
</gene>
<evidence type="ECO:0000313" key="2">
    <source>
        <dbReference type="Proteomes" id="UP000192356"/>
    </source>
</evidence>